<name>A0A2S7IIN2_9BACT</name>
<feature type="region of interest" description="Disordered" evidence="1">
    <location>
        <begin position="144"/>
        <end position="165"/>
    </location>
</feature>
<feature type="compositionally biased region" description="Polar residues" evidence="1">
    <location>
        <begin position="155"/>
        <end position="165"/>
    </location>
</feature>
<gene>
    <name evidence="2" type="ORF">C5O19_17600</name>
</gene>
<evidence type="ECO:0000313" key="3">
    <source>
        <dbReference type="Proteomes" id="UP000239590"/>
    </source>
</evidence>
<evidence type="ECO:0000313" key="2">
    <source>
        <dbReference type="EMBL" id="PQA56169.1"/>
    </source>
</evidence>
<accession>A0A2S7IIN2</accession>
<sequence length="165" mass="17930">METIQPTRPAPGEKSSEIHRDTPSETAQELELEKSMEENEGPLGLGDESAYPKETRQQEDRSVQNVFPGSVPEVPPTSPPTPEIQPDLPNVPGTFPDLPHAPEETPDVVPEAPDETPPMPDIPEQAPIRPDEIGEVENISASEEAMPVPTAISEADQQNRLHPAL</sequence>
<reference evidence="3" key="1">
    <citation type="submission" date="2018-02" db="EMBL/GenBank/DDBJ databases">
        <title>Genome sequencing of Solimonas sp. HR-BB.</title>
        <authorList>
            <person name="Lee Y."/>
            <person name="Jeon C.O."/>
        </authorList>
    </citation>
    <scope>NUCLEOTIDE SEQUENCE [LARGE SCALE GENOMIC DNA]</scope>
    <source>
        <strain evidence="3">HR-U</strain>
    </source>
</reference>
<protein>
    <submittedName>
        <fullName evidence="2">Uncharacterized protein</fullName>
    </submittedName>
</protein>
<comment type="caution">
    <text evidence="2">The sequence shown here is derived from an EMBL/GenBank/DDBJ whole genome shotgun (WGS) entry which is preliminary data.</text>
</comment>
<feature type="region of interest" description="Disordered" evidence="1">
    <location>
        <begin position="1"/>
        <end position="129"/>
    </location>
</feature>
<keyword evidence="3" id="KW-1185">Reference proteome</keyword>
<evidence type="ECO:0000256" key="1">
    <source>
        <dbReference type="SAM" id="MobiDB-lite"/>
    </source>
</evidence>
<dbReference type="AlphaFoldDB" id="A0A2S7IIN2"/>
<feature type="compositionally biased region" description="Pro residues" evidence="1">
    <location>
        <begin position="73"/>
        <end position="83"/>
    </location>
</feature>
<proteinExistence type="predicted"/>
<organism evidence="2 3">
    <name type="scientific">Siphonobacter curvatus</name>
    <dbReference type="NCBI Taxonomy" id="2094562"/>
    <lineage>
        <taxon>Bacteria</taxon>
        <taxon>Pseudomonadati</taxon>
        <taxon>Bacteroidota</taxon>
        <taxon>Cytophagia</taxon>
        <taxon>Cytophagales</taxon>
        <taxon>Cytophagaceae</taxon>
        <taxon>Siphonobacter</taxon>
    </lineage>
</organism>
<dbReference type="RefSeq" id="WP_104714718.1">
    <property type="nucleotide sequence ID" value="NZ_PTRA01000003.1"/>
</dbReference>
<dbReference type="EMBL" id="PTRA01000003">
    <property type="protein sequence ID" value="PQA56169.1"/>
    <property type="molecule type" value="Genomic_DNA"/>
</dbReference>
<feature type="compositionally biased region" description="Basic and acidic residues" evidence="1">
    <location>
        <begin position="14"/>
        <end position="23"/>
    </location>
</feature>
<dbReference type="Proteomes" id="UP000239590">
    <property type="component" value="Unassembled WGS sequence"/>
</dbReference>
<feature type="compositionally biased region" description="Basic and acidic residues" evidence="1">
    <location>
        <begin position="50"/>
        <end position="62"/>
    </location>
</feature>
<dbReference type="OrthoDB" id="963000at2"/>